<organism evidence="9 10">
    <name type="scientific">Candidatus Scatosoma pullistercoris</name>
    <dbReference type="NCBI Taxonomy" id="2840934"/>
    <lineage>
        <taxon>Bacteria</taxon>
        <taxon>Bacillati</taxon>
        <taxon>Bacillota</taxon>
        <taxon>Clostridia</taxon>
        <taxon>Candidatus Scatosoma</taxon>
    </lineage>
</organism>
<keyword evidence="5 7" id="KW-1133">Transmembrane helix</keyword>
<keyword evidence="4 7" id="KW-0812">Transmembrane</keyword>
<evidence type="ECO:0000256" key="3">
    <source>
        <dbReference type="ARBA" id="ARBA00022475"/>
    </source>
</evidence>
<dbReference type="EMBL" id="DVMZ01000038">
    <property type="protein sequence ID" value="HIU58721.1"/>
    <property type="molecule type" value="Genomic_DNA"/>
</dbReference>
<dbReference type="PANTHER" id="PTHR43744:SF12">
    <property type="entry name" value="ABC TRANSPORTER PERMEASE PROTEIN MG189-RELATED"/>
    <property type="match status" value="1"/>
</dbReference>
<dbReference type="Pfam" id="PF00528">
    <property type="entry name" value="BPD_transp_1"/>
    <property type="match status" value="1"/>
</dbReference>
<feature type="transmembrane region" description="Helical" evidence="7">
    <location>
        <begin position="237"/>
        <end position="254"/>
    </location>
</feature>
<feature type="domain" description="ABC transmembrane type-1" evidence="8">
    <location>
        <begin position="63"/>
        <end position="254"/>
    </location>
</feature>
<reference evidence="9" key="2">
    <citation type="journal article" date="2021" name="PeerJ">
        <title>Extensive microbial diversity within the chicken gut microbiome revealed by metagenomics and culture.</title>
        <authorList>
            <person name="Gilroy R."/>
            <person name="Ravi A."/>
            <person name="Getino M."/>
            <person name="Pursley I."/>
            <person name="Horton D.L."/>
            <person name="Alikhan N.F."/>
            <person name="Baker D."/>
            <person name="Gharbi K."/>
            <person name="Hall N."/>
            <person name="Watson M."/>
            <person name="Adriaenssens E.M."/>
            <person name="Foster-Nyarko E."/>
            <person name="Jarju S."/>
            <person name="Secka A."/>
            <person name="Antonio M."/>
            <person name="Oren A."/>
            <person name="Chaudhuri R.R."/>
            <person name="La Ragione R."/>
            <person name="Hildebrand F."/>
            <person name="Pallen M.J."/>
        </authorList>
    </citation>
    <scope>NUCLEOTIDE SEQUENCE</scope>
    <source>
        <strain evidence="9">11687</strain>
    </source>
</reference>
<name>A0A9D1MEF1_9FIRM</name>
<evidence type="ECO:0000256" key="5">
    <source>
        <dbReference type="ARBA" id="ARBA00022989"/>
    </source>
</evidence>
<dbReference type="PROSITE" id="PS50928">
    <property type="entry name" value="ABC_TM1"/>
    <property type="match status" value="1"/>
</dbReference>
<protein>
    <submittedName>
        <fullName evidence="9">Carbohydrate ABC transporter permease</fullName>
    </submittedName>
</protein>
<comment type="caution">
    <text evidence="9">The sequence shown here is derived from an EMBL/GenBank/DDBJ whole genome shotgun (WGS) entry which is preliminary data.</text>
</comment>
<dbReference type="SUPFAM" id="SSF161098">
    <property type="entry name" value="MetI-like"/>
    <property type="match status" value="1"/>
</dbReference>
<evidence type="ECO:0000256" key="2">
    <source>
        <dbReference type="ARBA" id="ARBA00022448"/>
    </source>
</evidence>
<evidence type="ECO:0000313" key="10">
    <source>
        <dbReference type="Proteomes" id="UP000824081"/>
    </source>
</evidence>
<dbReference type="Gene3D" id="1.10.3720.10">
    <property type="entry name" value="MetI-like"/>
    <property type="match status" value="1"/>
</dbReference>
<dbReference type="InterPro" id="IPR035906">
    <property type="entry name" value="MetI-like_sf"/>
</dbReference>
<dbReference type="Proteomes" id="UP000824081">
    <property type="component" value="Unassembled WGS sequence"/>
</dbReference>
<evidence type="ECO:0000256" key="4">
    <source>
        <dbReference type="ARBA" id="ARBA00022692"/>
    </source>
</evidence>
<reference evidence="9" key="1">
    <citation type="submission" date="2020-10" db="EMBL/GenBank/DDBJ databases">
        <authorList>
            <person name="Gilroy R."/>
        </authorList>
    </citation>
    <scope>NUCLEOTIDE SEQUENCE</scope>
    <source>
        <strain evidence="9">11687</strain>
    </source>
</reference>
<dbReference type="InterPro" id="IPR000515">
    <property type="entry name" value="MetI-like"/>
</dbReference>
<feature type="transmembrane region" description="Helical" evidence="7">
    <location>
        <begin position="99"/>
        <end position="119"/>
    </location>
</feature>
<keyword evidence="6 7" id="KW-0472">Membrane</keyword>
<dbReference type="GO" id="GO:0005886">
    <property type="term" value="C:plasma membrane"/>
    <property type="evidence" value="ECO:0007669"/>
    <property type="project" value="UniProtKB-SubCell"/>
</dbReference>
<feature type="transmembrane region" description="Helical" evidence="7">
    <location>
        <begin position="131"/>
        <end position="153"/>
    </location>
</feature>
<sequence>MIVLIWSAITSLTNGNAYELEGMKYGFPVEYFTFENYKTAYLHLKITLYSAAGSVEVYTPQLFLNSLVYAAGSALLISFVTCTVAYLTSKYPFKPSKIIYNVVLIVMIVPIVGELPSMTQMLTRVGLYDNLFGLLLMRASFTNMYFLVFYAYFKGIPWSYGESAFIDGAGHLRVYLRIVMPLAKSIFLTVFLLNFIVFWNEYQIPMVLLPSMPTIAQGVYSVRLSFDSALAYTPSKIAVGVLACIPILVIFCAFNRRLMGNLSVGGLKG</sequence>
<accession>A0A9D1MEF1</accession>
<evidence type="ECO:0000256" key="1">
    <source>
        <dbReference type="ARBA" id="ARBA00004651"/>
    </source>
</evidence>
<comment type="similarity">
    <text evidence="7">Belongs to the binding-protein-dependent transport system permease family.</text>
</comment>
<dbReference type="AlphaFoldDB" id="A0A9D1MEF1"/>
<feature type="transmembrane region" description="Helical" evidence="7">
    <location>
        <begin position="67"/>
        <end position="87"/>
    </location>
</feature>
<evidence type="ECO:0000256" key="7">
    <source>
        <dbReference type="RuleBase" id="RU363032"/>
    </source>
</evidence>
<dbReference type="PANTHER" id="PTHR43744">
    <property type="entry name" value="ABC TRANSPORTER PERMEASE PROTEIN MG189-RELATED-RELATED"/>
    <property type="match status" value="1"/>
</dbReference>
<keyword evidence="3" id="KW-1003">Cell membrane</keyword>
<dbReference type="GO" id="GO:0055085">
    <property type="term" value="P:transmembrane transport"/>
    <property type="evidence" value="ECO:0007669"/>
    <property type="project" value="InterPro"/>
</dbReference>
<dbReference type="CDD" id="cd06261">
    <property type="entry name" value="TM_PBP2"/>
    <property type="match status" value="1"/>
</dbReference>
<proteinExistence type="inferred from homology"/>
<evidence type="ECO:0000256" key="6">
    <source>
        <dbReference type="ARBA" id="ARBA00023136"/>
    </source>
</evidence>
<feature type="transmembrane region" description="Helical" evidence="7">
    <location>
        <begin position="174"/>
        <end position="199"/>
    </location>
</feature>
<gene>
    <name evidence="9" type="ORF">IAC57_01335</name>
</gene>
<evidence type="ECO:0000313" key="9">
    <source>
        <dbReference type="EMBL" id="HIU58721.1"/>
    </source>
</evidence>
<keyword evidence="2 7" id="KW-0813">Transport</keyword>
<evidence type="ECO:0000259" key="8">
    <source>
        <dbReference type="PROSITE" id="PS50928"/>
    </source>
</evidence>
<comment type="subcellular location">
    <subcellularLocation>
        <location evidence="1 7">Cell membrane</location>
        <topology evidence="1 7">Multi-pass membrane protein</topology>
    </subcellularLocation>
</comment>